<keyword evidence="5 7" id="KW-0472">Membrane</keyword>
<gene>
    <name evidence="9" type="ORF">GCM10020366_32620</name>
</gene>
<evidence type="ECO:0000256" key="2">
    <source>
        <dbReference type="ARBA" id="ARBA00022475"/>
    </source>
</evidence>
<evidence type="ECO:0000256" key="4">
    <source>
        <dbReference type="ARBA" id="ARBA00022989"/>
    </source>
</evidence>
<dbReference type="PANTHER" id="PTHR30287:SF2">
    <property type="entry name" value="BLL1001 PROTEIN"/>
    <property type="match status" value="1"/>
</dbReference>
<keyword evidence="4 7" id="KW-1133">Transmembrane helix</keyword>
<dbReference type="EMBL" id="BAAAYK010000038">
    <property type="protein sequence ID" value="GAA3358868.1"/>
    <property type="molecule type" value="Genomic_DNA"/>
</dbReference>
<dbReference type="Proteomes" id="UP001500483">
    <property type="component" value="Unassembled WGS sequence"/>
</dbReference>
<sequence length="778" mass="82716">MSRSRTWIADLVLGIRLAIGDRNTPWGRLALMTVGIGIGVLVLLASAALPNWLDARDQRIAARDMAHATAEQSQVPAAVLGLDGRTAFGREAVEGLLVEPRRPDAPLPAGLDHYPAAGELIVSPALADLLARPGTELLRDRLPGTVTGTIGDDGLLSPAELYYYAGATGLTEWNADYRVDDHFGETYDDKFNSTPETLMLWSIGACALLLPVIVFVISTTRLAEAARQRRLAALRLVGASAWQVRRIASGETLVGATTGVLAGWVLFAVCHWTVDRLEVAGFSAFVDDFTPVWWLAALITAGVPLTTVLIALAALRGAVGDPLGAVRQAMPRRRRLWPRLVPLVLGMVGVTVPWTEIGSSDLRISIPVFAVALVLLSVPLLLPWIVENVARHWHAGPLAWQLALRRLHLTSGTAARSVSAIAVVVTGVIALQTMVAALEQQYQRLSTRTSTSEVNVYGQEDLTGREGLSATRDEIAALPGVRSVTAQHTVSLRSGERSAASVAIADCATISRIIEVGECRDGDAFSPARTEDSPLEEGQRPLREGERWEIDRSGSNATGPGTIAWVVPPVLPAGPRTPEALNAPNLVLTPAAAAGIPMETRRVSLTVMRDEHAPPQLLDQIRTAAWHHLPNPDIYESYTEGTDPRIALNLVKYGLLAGALVVFSLIGCSLLVTAVEQIHERARPMAVLGAVGAKRSTLVWSAFLQNAVPMLLALVVAVPVGYVLGGVLMAAGFTLLPAVDLLGMAAVLAFAAVSVLVVTALTAPALSKAMSSEGLHSE</sequence>
<feature type="transmembrane region" description="Helical" evidence="7">
    <location>
        <begin position="294"/>
        <end position="315"/>
    </location>
</feature>
<feature type="transmembrane region" description="Helical" evidence="7">
    <location>
        <begin position="253"/>
        <end position="274"/>
    </location>
</feature>
<evidence type="ECO:0000313" key="10">
    <source>
        <dbReference type="Proteomes" id="UP001500483"/>
    </source>
</evidence>
<feature type="transmembrane region" description="Helical" evidence="7">
    <location>
        <begin position="198"/>
        <end position="220"/>
    </location>
</feature>
<feature type="transmembrane region" description="Helical" evidence="7">
    <location>
        <begin position="29"/>
        <end position="49"/>
    </location>
</feature>
<feature type="transmembrane region" description="Helical" evidence="7">
    <location>
        <begin position="414"/>
        <end position="438"/>
    </location>
</feature>
<evidence type="ECO:0000256" key="1">
    <source>
        <dbReference type="ARBA" id="ARBA00004651"/>
    </source>
</evidence>
<dbReference type="Pfam" id="PF02687">
    <property type="entry name" value="FtsX"/>
    <property type="match status" value="2"/>
</dbReference>
<evidence type="ECO:0000256" key="7">
    <source>
        <dbReference type="SAM" id="Phobius"/>
    </source>
</evidence>
<dbReference type="InterPro" id="IPR003838">
    <property type="entry name" value="ABC3_permease_C"/>
</dbReference>
<feature type="transmembrane region" description="Helical" evidence="7">
    <location>
        <begin position="741"/>
        <end position="763"/>
    </location>
</feature>
<comment type="subcellular location">
    <subcellularLocation>
        <location evidence="1">Cell membrane</location>
        <topology evidence="1">Multi-pass membrane protein</topology>
    </subcellularLocation>
</comment>
<accession>A0ABP6RS54</accession>
<protein>
    <submittedName>
        <fullName evidence="9">ABC transporter permease</fullName>
    </submittedName>
</protein>
<name>A0ABP6RS54_9PSEU</name>
<feature type="domain" description="ABC3 transporter permease C-terminal" evidence="8">
    <location>
        <begin position="205"/>
        <end position="318"/>
    </location>
</feature>
<comment type="caution">
    <text evidence="9">The sequence shown here is derived from an EMBL/GenBank/DDBJ whole genome shotgun (WGS) entry which is preliminary data.</text>
</comment>
<feature type="transmembrane region" description="Helical" evidence="7">
    <location>
        <begin position="653"/>
        <end position="675"/>
    </location>
</feature>
<feature type="transmembrane region" description="Helical" evidence="7">
    <location>
        <begin position="336"/>
        <end position="354"/>
    </location>
</feature>
<dbReference type="RefSeq" id="WP_344927541.1">
    <property type="nucleotide sequence ID" value="NZ_BAAAYK010000038.1"/>
</dbReference>
<evidence type="ECO:0000313" key="9">
    <source>
        <dbReference type="EMBL" id="GAA3358868.1"/>
    </source>
</evidence>
<feature type="domain" description="ABC3 transporter permease C-terminal" evidence="8">
    <location>
        <begin position="659"/>
        <end position="767"/>
    </location>
</feature>
<feature type="region of interest" description="Disordered" evidence="6">
    <location>
        <begin position="524"/>
        <end position="545"/>
    </location>
</feature>
<dbReference type="PANTHER" id="PTHR30287">
    <property type="entry name" value="MEMBRANE COMPONENT OF PREDICTED ABC SUPERFAMILY METABOLITE UPTAKE TRANSPORTER"/>
    <property type="match status" value="1"/>
</dbReference>
<keyword evidence="2" id="KW-1003">Cell membrane</keyword>
<dbReference type="InterPro" id="IPR038766">
    <property type="entry name" value="Membrane_comp_ABC_pdt"/>
</dbReference>
<evidence type="ECO:0000256" key="5">
    <source>
        <dbReference type="ARBA" id="ARBA00023136"/>
    </source>
</evidence>
<keyword evidence="3 7" id="KW-0812">Transmembrane</keyword>
<feature type="transmembrane region" description="Helical" evidence="7">
    <location>
        <begin position="711"/>
        <end position="735"/>
    </location>
</feature>
<proteinExistence type="predicted"/>
<evidence type="ECO:0000256" key="3">
    <source>
        <dbReference type="ARBA" id="ARBA00022692"/>
    </source>
</evidence>
<feature type="transmembrane region" description="Helical" evidence="7">
    <location>
        <begin position="366"/>
        <end position="386"/>
    </location>
</feature>
<organism evidence="9 10">
    <name type="scientific">Saccharopolyspora gregorii</name>
    <dbReference type="NCBI Taxonomy" id="33914"/>
    <lineage>
        <taxon>Bacteria</taxon>
        <taxon>Bacillati</taxon>
        <taxon>Actinomycetota</taxon>
        <taxon>Actinomycetes</taxon>
        <taxon>Pseudonocardiales</taxon>
        <taxon>Pseudonocardiaceae</taxon>
        <taxon>Saccharopolyspora</taxon>
    </lineage>
</organism>
<evidence type="ECO:0000256" key="6">
    <source>
        <dbReference type="SAM" id="MobiDB-lite"/>
    </source>
</evidence>
<evidence type="ECO:0000259" key="8">
    <source>
        <dbReference type="Pfam" id="PF02687"/>
    </source>
</evidence>
<reference evidence="10" key="1">
    <citation type="journal article" date="2019" name="Int. J. Syst. Evol. Microbiol.">
        <title>The Global Catalogue of Microorganisms (GCM) 10K type strain sequencing project: providing services to taxonomists for standard genome sequencing and annotation.</title>
        <authorList>
            <consortium name="The Broad Institute Genomics Platform"/>
            <consortium name="The Broad Institute Genome Sequencing Center for Infectious Disease"/>
            <person name="Wu L."/>
            <person name="Ma J."/>
        </authorList>
    </citation>
    <scope>NUCLEOTIDE SEQUENCE [LARGE SCALE GENOMIC DNA]</scope>
    <source>
        <strain evidence="10">JCM 9687</strain>
    </source>
</reference>
<keyword evidence="10" id="KW-1185">Reference proteome</keyword>